<keyword evidence="5" id="KW-0442">Lipid degradation</keyword>
<evidence type="ECO:0000256" key="5">
    <source>
        <dbReference type="ARBA" id="ARBA00022963"/>
    </source>
</evidence>
<dbReference type="GO" id="GO:0006793">
    <property type="term" value="P:phosphorus metabolic process"/>
    <property type="evidence" value="ECO:0007669"/>
    <property type="project" value="UniProtKB-ARBA"/>
</dbReference>
<dbReference type="EC" id="3.1.4.4" evidence="3"/>
<dbReference type="InterPro" id="IPR001736">
    <property type="entry name" value="PLipase_D/transphosphatidylase"/>
</dbReference>
<dbReference type="CDD" id="cd09173">
    <property type="entry name" value="PLDc_Nuc_like_unchar1_2"/>
    <property type="match status" value="1"/>
</dbReference>
<dbReference type="Pfam" id="PF13091">
    <property type="entry name" value="PLDc_2"/>
    <property type="match status" value="2"/>
</dbReference>
<dbReference type="GO" id="GO:0016042">
    <property type="term" value="P:lipid catabolic process"/>
    <property type="evidence" value="ECO:0007669"/>
    <property type="project" value="UniProtKB-KW"/>
</dbReference>
<name>A0A0U3LQW4_9BURK</name>
<gene>
    <name evidence="7" type="ORF">RD2015_2921</name>
</gene>
<accession>A0A0U3LQW4</accession>
<dbReference type="KEGG" id="rdp:RD2015_2921"/>
<dbReference type="Proteomes" id="UP000060699">
    <property type="component" value="Chromosome"/>
</dbReference>
<dbReference type="SUPFAM" id="SSF56024">
    <property type="entry name" value="Phospholipase D/nuclease"/>
    <property type="match status" value="2"/>
</dbReference>
<comment type="similarity">
    <text evidence="2">Belongs to the phospholipase D family.</text>
</comment>
<dbReference type="SMART" id="SM00155">
    <property type="entry name" value="PLDc"/>
    <property type="match status" value="2"/>
</dbReference>
<dbReference type="GO" id="GO:0016891">
    <property type="term" value="F:RNA endonuclease activity producing 5'-phosphomonoesters, hydrolytic mechanism"/>
    <property type="evidence" value="ECO:0007669"/>
    <property type="project" value="TreeGrafter"/>
</dbReference>
<keyword evidence="8" id="KW-1185">Reference proteome</keyword>
<evidence type="ECO:0000256" key="6">
    <source>
        <dbReference type="ARBA" id="ARBA00023098"/>
    </source>
</evidence>
<dbReference type="InterPro" id="IPR025202">
    <property type="entry name" value="PLD-like_dom"/>
</dbReference>
<keyword evidence="6" id="KW-0443">Lipid metabolism</keyword>
<reference evidence="7 8" key="1">
    <citation type="submission" date="2015-12" db="EMBL/GenBank/DDBJ databases">
        <title>Complete genome of Roseateles depolymerans KCTC 42856.</title>
        <authorList>
            <person name="Kim K.M."/>
        </authorList>
    </citation>
    <scope>NUCLEOTIDE SEQUENCE [LARGE SCALE GENOMIC DNA]</scope>
    <source>
        <strain evidence="7 8">KCTC 42856</strain>
    </source>
</reference>
<evidence type="ECO:0000313" key="8">
    <source>
        <dbReference type="Proteomes" id="UP000060699"/>
    </source>
</evidence>
<dbReference type="PANTHER" id="PTHR43856">
    <property type="entry name" value="CARDIOLIPIN HYDROLASE"/>
    <property type="match status" value="1"/>
</dbReference>
<dbReference type="EMBL" id="CP013729">
    <property type="protein sequence ID" value="ALV07383.1"/>
    <property type="molecule type" value="Genomic_DNA"/>
</dbReference>
<evidence type="ECO:0000256" key="4">
    <source>
        <dbReference type="ARBA" id="ARBA00022801"/>
    </source>
</evidence>
<dbReference type="PANTHER" id="PTHR43856:SF1">
    <property type="entry name" value="MITOCHONDRIAL CARDIOLIPIN HYDROLASE"/>
    <property type="match status" value="1"/>
</dbReference>
<dbReference type="AlphaFoldDB" id="A0A0U3LQW4"/>
<dbReference type="PROSITE" id="PS50035">
    <property type="entry name" value="PLD"/>
    <property type="match status" value="1"/>
</dbReference>
<proteinExistence type="inferred from homology"/>
<sequence>MATTDFKVSGSNNKAPFTLTLHRGEGMTLLAMNWRKGEPPADLVGFAIEYRVPGGDRFFPVKNRLAFRGVDGKLNPNALSTRLSPIQKFRWVHFPRDGGNTGTTLPFTYRVMPVFMDTGGSLSYGEVQEADIHLQRETVPGQLNVSFTRGFVSSQAFVDRYQKFGPVSEILPANAAEGLDFKPTHPKADEALSWMGFEARAAILDVLDQAIADPKAEVKVIAYDLNLPEVVGRLEKLGPRLQIIIDDSGDHGEDGSAENAAAARLAKTAGADHVQRQHVLNLQHNKMIVVAGKKAKLVSCGSTNFSWRGFYVQANNAVILKGDTPVKVFGDAFDQYWLQPANQFGQSASAANWTALALGDIKPQVTFSPHAKANARLQGIADDMATTQSSLLYSLAFLYQTSGPVRDAIKTLMAKDVFIYGMSDRKVGGLELDIPGGNRRPVFPDALGKDAPPPFSAEPTGGGGIRMHHKFVVIDFDKPTARVYLGSYNFSGPADLQNGENLLMIKDRRVATAYMVEALRLFDHYRFRIAQDDAATAQRELVLQTPPRTRHEKPWWFDDYHDPIKIKDRLLFA</sequence>
<dbReference type="STRING" id="76731.RD2015_2921"/>
<evidence type="ECO:0000256" key="2">
    <source>
        <dbReference type="ARBA" id="ARBA00008664"/>
    </source>
</evidence>
<dbReference type="Gene3D" id="3.30.870.10">
    <property type="entry name" value="Endonuclease Chain A"/>
    <property type="match status" value="2"/>
</dbReference>
<keyword evidence="4" id="KW-0378">Hydrolase</keyword>
<evidence type="ECO:0000313" key="7">
    <source>
        <dbReference type="EMBL" id="ALV07383.1"/>
    </source>
</evidence>
<evidence type="ECO:0000256" key="1">
    <source>
        <dbReference type="ARBA" id="ARBA00000798"/>
    </source>
</evidence>
<dbReference type="PATRIC" id="fig|76731.3.peg.2990"/>
<comment type="catalytic activity">
    <reaction evidence="1">
        <text>a 1,2-diacyl-sn-glycero-3-phosphocholine + H2O = a 1,2-diacyl-sn-glycero-3-phosphate + choline + H(+)</text>
        <dbReference type="Rhea" id="RHEA:14445"/>
        <dbReference type="ChEBI" id="CHEBI:15354"/>
        <dbReference type="ChEBI" id="CHEBI:15377"/>
        <dbReference type="ChEBI" id="CHEBI:15378"/>
        <dbReference type="ChEBI" id="CHEBI:57643"/>
        <dbReference type="ChEBI" id="CHEBI:58608"/>
        <dbReference type="EC" id="3.1.4.4"/>
    </reaction>
</comment>
<dbReference type="InterPro" id="IPR051406">
    <property type="entry name" value="PLD_domain"/>
</dbReference>
<dbReference type="RefSeq" id="WP_198164787.1">
    <property type="nucleotide sequence ID" value="NZ_CP013729.1"/>
</dbReference>
<protein>
    <recommendedName>
        <fullName evidence="3">phospholipase D</fullName>
        <ecNumber evidence="3">3.1.4.4</ecNumber>
    </recommendedName>
</protein>
<evidence type="ECO:0000256" key="3">
    <source>
        <dbReference type="ARBA" id="ARBA00012027"/>
    </source>
</evidence>
<dbReference type="CDD" id="cd09172">
    <property type="entry name" value="PLDc_Nuc_like_unchar1_1"/>
    <property type="match status" value="1"/>
</dbReference>
<organism evidence="7 8">
    <name type="scientific">Roseateles depolymerans</name>
    <dbReference type="NCBI Taxonomy" id="76731"/>
    <lineage>
        <taxon>Bacteria</taxon>
        <taxon>Pseudomonadati</taxon>
        <taxon>Pseudomonadota</taxon>
        <taxon>Betaproteobacteria</taxon>
        <taxon>Burkholderiales</taxon>
        <taxon>Sphaerotilaceae</taxon>
        <taxon>Roseateles</taxon>
    </lineage>
</organism>
<dbReference type="GO" id="GO:0004630">
    <property type="term" value="F:phospholipase D activity"/>
    <property type="evidence" value="ECO:0007669"/>
    <property type="project" value="UniProtKB-EC"/>
</dbReference>